<evidence type="ECO:0008006" key="4">
    <source>
        <dbReference type="Google" id="ProtNLM"/>
    </source>
</evidence>
<dbReference type="EMBL" id="CP015124">
    <property type="protein sequence ID" value="ANP35520.1"/>
    <property type="molecule type" value="Genomic_DNA"/>
</dbReference>
<keyword evidence="3" id="KW-1185">Reference proteome</keyword>
<dbReference type="AlphaFoldDB" id="A0A1B0ZMZ3"/>
<dbReference type="RefSeq" id="WP_065270637.1">
    <property type="nucleotide sequence ID" value="NZ_CP015124.1"/>
</dbReference>
<name>A0A1B0ZMZ3_9RHOB</name>
<evidence type="ECO:0000313" key="3">
    <source>
        <dbReference type="Proteomes" id="UP000092565"/>
    </source>
</evidence>
<gene>
    <name evidence="2" type="ORF">JL2886_00593</name>
</gene>
<organism evidence="2 3">
    <name type="scientific">Phaeobacter gallaeciensis</name>
    <dbReference type="NCBI Taxonomy" id="60890"/>
    <lineage>
        <taxon>Bacteria</taxon>
        <taxon>Pseudomonadati</taxon>
        <taxon>Pseudomonadota</taxon>
        <taxon>Alphaproteobacteria</taxon>
        <taxon>Rhodobacterales</taxon>
        <taxon>Roseobacteraceae</taxon>
        <taxon>Phaeobacter</taxon>
    </lineage>
</organism>
<feature type="chain" id="PRO_5008517922" description="DUF1508 domain-containing protein" evidence="1">
    <location>
        <begin position="22"/>
        <end position="201"/>
    </location>
</feature>
<accession>A0A1B0ZMZ3</accession>
<reference evidence="2 3" key="1">
    <citation type="submission" date="2016-04" db="EMBL/GenBank/DDBJ databases">
        <authorList>
            <person name="Evans L.H."/>
            <person name="Alamgir A."/>
            <person name="Owens N."/>
            <person name="Weber N.D."/>
            <person name="Virtaneva K."/>
            <person name="Barbian K."/>
            <person name="Babar A."/>
            <person name="Rosenke K."/>
        </authorList>
    </citation>
    <scope>NUCLEOTIDE SEQUENCE [LARGE SCALE GENOMIC DNA]</scope>
    <source>
        <strain evidence="2 3">JL2886</strain>
    </source>
</reference>
<sequence>MSIFRVAILGLFVISAGALHAGGDAGYGGSGSSVGLSAATSKSVANTLSRGFSRCENVEWVYRYDCYRLVYKRSGDKLLGNTAYSEAQKALDLVENTLSAAIAKNRDPGTKPKRRGFEVYTPVKPSALPRMKQQTRKAIQQAETILLRAPEEKQVYYSRIADALNSNKALLRSALLKGVQPGSTAVRLAAVALHRLVGLAG</sequence>
<feature type="signal peptide" evidence="1">
    <location>
        <begin position="1"/>
        <end position="21"/>
    </location>
</feature>
<proteinExistence type="predicted"/>
<dbReference type="Proteomes" id="UP000092565">
    <property type="component" value="Chromosome"/>
</dbReference>
<protein>
    <recommendedName>
        <fullName evidence="4">DUF1508 domain-containing protein</fullName>
    </recommendedName>
</protein>
<dbReference type="OrthoDB" id="7876236at2"/>
<keyword evidence="1" id="KW-0732">Signal</keyword>
<evidence type="ECO:0000313" key="2">
    <source>
        <dbReference type="EMBL" id="ANP35520.1"/>
    </source>
</evidence>
<evidence type="ECO:0000256" key="1">
    <source>
        <dbReference type="SAM" id="SignalP"/>
    </source>
</evidence>